<dbReference type="PANTHER" id="PTHR45527">
    <property type="entry name" value="NONRIBOSOMAL PEPTIDE SYNTHETASE"/>
    <property type="match status" value="1"/>
</dbReference>
<dbReference type="RefSeq" id="WP_203380346.1">
    <property type="nucleotide sequence ID" value="NZ_JAENHP010000014.1"/>
</dbReference>
<dbReference type="Gene3D" id="3.30.559.10">
    <property type="entry name" value="Chloramphenicol acetyltransferase-like domain"/>
    <property type="match status" value="1"/>
</dbReference>
<keyword evidence="4" id="KW-1185">Reference proteome</keyword>
<accession>A0ABS2ALW6</accession>
<dbReference type="InterPro" id="IPR001242">
    <property type="entry name" value="Condensation_dom"/>
</dbReference>
<dbReference type="Gene3D" id="3.30.559.30">
    <property type="entry name" value="Nonribosomal peptide synthetase, condensation domain"/>
    <property type="match status" value="1"/>
</dbReference>
<dbReference type="SUPFAM" id="SSF52777">
    <property type="entry name" value="CoA-dependent acyltransferases"/>
    <property type="match status" value="2"/>
</dbReference>
<dbReference type="InterPro" id="IPR023213">
    <property type="entry name" value="CAT-like_dom_sf"/>
</dbReference>
<dbReference type="Proteomes" id="UP000632138">
    <property type="component" value="Unassembled WGS sequence"/>
</dbReference>
<reference evidence="3 4" key="1">
    <citation type="submission" date="2021-01" db="EMBL/GenBank/DDBJ databases">
        <title>Actinoplanes sp. nov. LDG1-06 isolated from lichen.</title>
        <authorList>
            <person name="Saeng-In P."/>
            <person name="Phongsopitanun W."/>
            <person name="Kanchanasin P."/>
            <person name="Yuki M."/>
            <person name="Kudo T."/>
            <person name="Ohkuma M."/>
            <person name="Tanasupawat S."/>
        </authorList>
    </citation>
    <scope>NUCLEOTIDE SEQUENCE [LARGE SCALE GENOMIC DNA]</scope>
    <source>
        <strain evidence="3 4">LDG1-06</strain>
    </source>
</reference>
<dbReference type="EMBL" id="JAENHP010000014">
    <property type="protein sequence ID" value="MBM2620363.1"/>
    <property type="molecule type" value="Genomic_DNA"/>
</dbReference>
<gene>
    <name evidence="3" type="ORF">JIG36_33115</name>
</gene>
<protein>
    <recommendedName>
        <fullName evidence="2">Condensation domain-containing protein</fullName>
    </recommendedName>
</protein>
<organism evidence="3 4">
    <name type="scientific">Paractinoplanes ovalisporus</name>
    <dbReference type="NCBI Taxonomy" id="2810368"/>
    <lineage>
        <taxon>Bacteria</taxon>
        <taxon>Bacillati</taxon>
        <taxon>Actinomycetota</taxon>
        <taxon>Actinomycetes</taxon>
        <taxon>Micromonosporales</taxon>
        <taxon>Micromonosporaceae</taxon>
        <taxon>Paractinoplanes</taxon>
    </lineage>
</organism>
<name>A0ABS2ALW6_9ACTN</name>
<dbReference type="Pfam" id="PF00668">
    <property type="entry name" value="Condensation"/>
    <property type="match status" value="1"/>
</dbReference>
<evidence type="ECO:0000313" key="3">
    <source>
        <dbReference type="EMBL" id="MBM2620363.1"/>
    </source>
</evidence>
<evidence type="ECO:0000313" key="4">
    <source>
        <dbReference type="Proteomes" id="UP000632138"/>
    </source>
</evidence>
<comment type="caution">
    <text evidence="3">The sequence shown here is derived from an EMBL/GenBank/DDBJ whole genome shotgun (WGS) entry which is preliminary data.</text>
</comment>
<sequence length="631" mass="67817">MERVGPLGGGQQWEWWKLVIDYLENVVVEFVPEEPLDLPEARRRVEDLFTRHEALRTTFALDDGGTPVQVVHAPGPVTIEVYGPAEAPTAGELAATPFTLESTNFTRMVAVLDDTGVRRLLLVVNHALFDGASTVIVRDELRDGGGGVPARQAVDAAEAEQQWLATEASRSTFEFWREAVRLLPNRLFVPAEEDVYRHNRTYYSSDLLAPALILAARQLSTTPAVVYSAAAHALLAALSDSTSTAVWEHFAGRGVPDRQTVGCFHRMLPIVLDLSDQPPFSEIVARLKSRTPTAQSRYRVGYLGLREIMTAEEVRRGVSFGEGTAVNFFHTADLSALQQRTDDELWDLLYAGGPTAWRPDQELFTVPDRRGGEAYLMAATHGTTMEMYASVNSAVLGPREVRVLLAGPERILRRLLLDGDVPLSDIAADIAAGIAAELPAPGPRVTPPGVRRGVDLVVPERVSAVLAEHPAVESAHTCVVDGRLVSYVVAPDGARVQELRDHVLGAVRASIAVVCPDRILLCPRAPHDPADPAQWAAAAGSDAGDSQEGAPSATAHAARAALAAAVREEIDAGLEQNFVTAGGSLLRVPAVLERLDRAGFAGLTATDFTRPLRLAGLAGELAAANPERIPA</sequence>
<evidence type="ECO:0000256" key="1">
    <source>
        <dbReference type="SAM" id="MobiDB-lite"/>
    </source>
</evidence>
<evidence type="ECO:0000259" key="2">
    <source>
        <dbReference type="Pfam" id="PF00668"/>
    </source>
</evidence>
<feature type="region of interest" description="Disordered" evidence="1">
    <location>
        <begin position="531"/>
        <end position="554"/>
    </location>
</feature>
<proteinExistence type="predicted"/>
<dbReference type="PANTHER" id="PTHR45527:SF1">
    <property type="entry name" value="FATTY ACID SYNTHASE"/>
    <property type="match status" value="1"/>
</dbReference>
<feature type="domain" description="Condensation" evidence="2">
    <location>
        <begin position="33"/>
        <end position="310"/>
    </location>
</feature>